<sequence length="106" mass="11676">MDMPPTVTAYFDADRRNDVEAFSETFLDDAVVEDEGARHRGIAAIRQWWAAVKTATNYVAAPVEATRDGDKALVRANVSGQFPGSPVTLTFAFTTKNDKIARLEIK</sequence>
<evidence type="ECO:0000259" key="1">
    <source>
        <dbReference type="Pfam" id="PF12680"/>
    </source>
</evidence>
<accession>A0A2L0HAH6</accession>
<feature type="domain" description="SnoaL-like" evidence="1">
    <location>
        <begin position="7"/>
        <end position="102"/>
    </location>
</feature>
<evidence type="ECO:0000313" key="2">
    <source>
        <dbReference type="EMBL" id="AUX78475.1"/>
    </source>
</evidence>
<protein>
    <recommendedName>
        <fullName evidence="1">SnoaL-like domain-containing protein</fullName>
    </recommendedName>
</protein>
<organism evidence="2 3">
    <name type="scientific">Rhizobium fredii</name>
    <name type="common">Sinorhizobium fredii</name>
    <dbReference type="NCBI Taxonomy" id="380"/>
    <lineage>
        <taxon>Bacteria</taxon>
        <taxon>Pseudomonadati</taxon>
        <taxon>Pseudomonadota</taxon>
        <taxon>Alphaproteobacteria</taxon>
        <taxon>Hyphomicrobiales</taxon>
        <taxon>Rhizobiaceae</taxon>
        <taxon>Sinorhizobium/Ensifer group</taxon>
        <taxon>Sinorhizobium</taxon>
    </lineage>
</organism>
<dbReference type="SUPFAM" id="SSF54427">
    <property type="entry name" value="NTF2-like"/>
    <property type="match status" value="1"/>
</dbReference>
<dbReference type="RefSeq" id="WP_104840180.1">
    <property type="nucleotide sequence ID" value="NZ_CP024308.1"/>
</dbReference>
<keyword evidence="2" id="KW-0614">Plasmid</keyword>
<dbReference type="InterPro" id="IPR032710">
    <property type="entry name" value="NTF2-like_dom_sf"/>
</dbReference>
<dbReference type="InterPro" id="IPR037401">
    <property type="entry name" value="SnoaL-like"/>
</dbReference>
<dbReference type="Pfam" id="PF12680">
    <property type="entry name" value="SnoaL_2"/>
    <property type="match status" value="1"/>
</dbReference>
<reference evidence="2 3" key="1">
    <citation type="submission" date="2017-10" db="EMBL/GenBank/DDBJ databases">
        <title>Analysis of the genome sequences of Rhizobium populations associated to common bean (phaseolus vulgaris).</title>
        <authorList>
            <person name="Bustos P."/>
            <person name="Santamaria R.I."/>
            <person name="Miranda-Sanchez F."/>
            <person name="Perez-Carrascal O."/>
            <person name="Juarez S."/>
            <person name="Lozano L."/>
            <person name="Martinez-Flores I."/>
            <person name="Vinuesa P."/>
            <person name="Martinez-Romero E."/>
            <person name="Cevallos M.A."/>
            <person name="Romero D."/>
            <person name="Davila G."/>
            <person name="Gonzalez V."/>
        </authorList>
    </citation>
    <scope>NUCLEOTIDE SEQUENCE [LARGE SCALE GENOMIC DNA]</scope>
    <source>
        <strain evidence="2 3">NXT3</strain>
        <plasmid evidence="3">Plasmid psfrenxt3a</plasmid>
    </source>
</reference>
<dbReference type="EMBL" id="CP024308">
    <property type="protein sequence ID" value="AUX78475.1"/>
    <property type="molecule type" value="Genomic_DNA"/>
</dbReference>
<evidence type="ECO:0000313" key="3">
    <source>
        <dbReference type="Proteomes" id="UP000239340"/>
    </source>
</evidence>
<dbReference type="Gene3D" id="3.10.450.50">
    <property type="match status" value="1"/>
</dbReference>
<geneLocation type="plasmid" evidence="3">
    <name>psfrenxt3a</name>
</geneLocation>
<name>A0A2L0HAH6_RHIFR</name>
<gene>
    <name evidence="2" type="ORF">NXT3_PA00183</name>
</gene>
<proteinExistence type="predicted"/>
<dbReference type="Proteomes" id="UP000239340">
    <property type="component" value="Plasmid pSfreNXT3a"/>
</dbReference>
<dbReference type="AlphaFoldDB" id="A0A2L0HAH6"/>